<name>A0A918SBP9_9FLAO</name>
<dbReference type="InterPro" id="IPR051122">
    <property type="entry name" value="SDR_DHRS6-like"/>
</dbReference>
<dbReference type="SUPFAM" id="SSF51735">
    <property type="entry name" value="NAD(P)-binding Rossmann-fold domains"/>
    <property type="match status" value="1"/>
</dbReference>
<accession>A0A918SBP9</accession>
<dbReference type="InterPro" id="IPR002347">
    <property type="entry name" value="SDR_fam"/>
</dbReference>
<protein>
    <submittedName>
        <fullName evidence="3">Short-chain dehydrogenase</fullName>
    </submittedName>
</protein>
<dbReference type="PANTHER" id="PTHR43477:SF1">
    <property type="entry name" value="DIHYDROANTICAPSIN 7-DEHYDROGENASE"/>
    <property type="match status" value="1"/>
</dbReference>
<evidence type="ECO:0000256" key="1">
    <source>
        <dbReference type="ARBA" id="ARBA00006484"/>
    </source>
</evidence>
<gene>
    <name evidence="3" type="ORF">GCM10007103_10410</name>
</gene>
<keyword evidence="2" id="KW-0560">Oxidoreductase</keyword>
<proteinExistence type="inferred from homology"/>
<dbReference type="RefSeq" id="WP_189603644.1">
    <property type="nucleotide sequence ID" value="NZ_BMXB01000002.1"/>
</dbReference>
<dbReference type="Gene3D" id="3.40.50.720">
    <property type="entry name" value="NAD(P)-binding Rossmann-like Domain"/>
    <property type="match status" value="2"/>
</dbReference>
<dbReference type="CDD" id="cd05233">
    <property type="entry name" value="SDR_c"/>
    <property type="match status" value="1"/>
</dbReference>
<dbReference type="AlphaFoldDB" id="A0A918SBP9"/>
<organism evidence="3 4">
    <name type="scientific">Salinimicrobium marinum</name>
    <dbReference type="NCBI Taxonomy" id="680283"/>
    <lineage>
        <taxon>Bacteria</taxon>
        <taxon>Pseudomonadati</taxon>
        <taxon>Bacteroidota</taxon>
        <taxon>Flavobacteriia</taxon>
        <taxon>Flavobacteriales</taxon>
        <taxon>Flavobacteriaceae</taxon>
        <taxon>Salinimicrobium</taxon>
    </lineage>
</organism>
<comment type="caution">
    <text evidence="3">The sequence shown here is derived from an EMBL/GenBank/DDBJ whole genome shotgun (WGS) entry which is preliminary data.</text>
</comment>
<evidence type="ECO:0000256" key="2">
    <source>
        <dbReference type="ARBA" id="ARBA00023002"/>
    </source>
</evidence>
<dbReference type="PRINTS" id="PR00081">
    <property type="entry name" value="GDHRDH"/>
</dbReference>
<dbReference type="GO" id="GO:0016491">
    <property type="term" value="F:oxidoreductase activity"/>
    <property type="evidence" value="ECO:0007669"/>
    <property type="project" value="UniProtKB-KW"/>
</dbReference>
<dbReference type="Proteomes" id="UP000610456">
    <property type="component" value="Unassembled WGS sequence"/>
</dbReference>
<comment type="similarity">
    <text evidence="1">Belongs to the short-chain dehydrogenases/reductases (SDR) family.</text>
</comment>
<dbReference type="EMBL" id="BMXB01000002">
    <property type="protein sequence ID" value="GHA30800.1"/>
    <property type="molecule type" value="Genomic_DNA"/>
</dbReference>
<evidence type="ECO:0000313" key="3">
    <source>
        <dbReference type="EMBL" id="GHA30800.1"/>
    </source>
</evidence>
<dbReference type="Pfam" id="PF13561">
    <property type="entry name" value="adh_short_C2"/>
    <property type="match status" value="1"/>
</dbReference>
<reference evidence="3" key="2">
    <citation type="submission" date="2020-09" db="EMBL/GenBank/DDBJ databases">
        <authorList>
            <person name="Sun Q."/>
            <person name="Kim S."/>
        </authorList>
    </citation>
    <scope>NUCLEOTIDE SEQUENCE</scope>
    <source>
        <strain evidence="3">KCTC 12719</strain>
    </source>
</reference>
<reference evidence="3" key="1">
    <citation type="journal article" date="2014" name="Int. J. Syst. Evol. Microbiol.">
        <title>Complete genome sequence of Corynebacterium casei LMG S-19264T (=DSM 44701T), isolated from a smear-ripened cheese.</title>
        <authorList>
            <consortium name="US DOE Joint Genome Institute (JGI-PGF)"/>
            <person name="Walter F."/>
            <person name="Albersmeier A."/>
            <person name="Kalinowski J."/>
            <person name="Ruckert C."/>
        </authorList>
    </citation>
    <scope>NUCLEOTIDE SEQUENCE</scope>
    <source>
        <strain evidence="3">KCTC 12719</strain>
    </source>
</reference>
<keyword evidence="4" id="KW-1185">Reference proteome</keyword>
<dbReference type="PANTHER" id="PTHR43477">
    <property type="entry name" value="DIHYDROANTICAPSIN 7-DEHYDROGENASE"/>
    <property type="match status" value="1"/>
</dbReference>
<sequence length="264" mass="29487">MVREFEDKNYWAVILGGSSGLGLASAKKLAAHGMNIIIIHRDRRENLPEIEESFEEIKEHEVSLHTFNVDATRKERREEMVAEITTILGEKGRVRTLLHSISRGNLKHMFGEEPTLKNDDFHLTIDAMAISLYDWSKIIFDAGLFAKDARILSFTSEGNTKAWKNYAAVSAAKVALEAITRSMALEFASKGIRANCIQAGVTVTRSFQMIPGYETLREHAVKRNPFKRLTTPADVGNAVYLLSKDEASWITGTVIPVNGGEHLK</sequence>
<evidence type="ECO:0000313" key="4">
    <source>
        <dbReference type="Proteomes" id="UP000610456"/>
    </source>
</evidence>
<dbReference type="InterPro" id="IPR036291">
    <property type="entry name" value="NAD(P)-bd_dom_sf"/>
</dbReference>